<organism evidence="2 3">
    <name type="scientific">Streptomyces stelliscabiei</name>
    <dbReference type="NCBI Taxonomy" id="146820"/>
    <lineage>
        <taxon>Bacteria</taxon>
        <taxon>Bacillati</taxon>
        <taxon>Actinomycetota</taxon>
        <taxon>Actinomycetes</taxon>
        <taxon>Kitasatosporales</taxon>
        <taxon>Streptomycetaceae</taxon>
        <taxon>Streptomyces</taxon>
    </lineage>
</organism>
<dbReference type="EMBL" id="JADBGF010000001">
    <property type="protein sequence ID" value="MBE1593915.1"/>
    <property type="molecule type" value="Genomic_DNA"/>
</dbReference>
<accession>A0A8I0TLV8</accession>
<gene>
    <name evidence="2" type="ORF">H4687_000044</name>
</gene>
<dbReference type="Proteomes" id="UP000629287">
    <property type="component" value="Unassembled WGS sequence"/>
</dbReference>
<dbReference type="GeneID" id="86824751"/>
<sequence>MADAARDVLEHTARLGATISWDRLCEQVKGLAELTEVQQRQALKSASRPRSIPPLAALITTGDGTPHPHSRHLAGVSDGPTAEAS</sequence>
<keyword evidence="3" id="KW-1185">Reference proteome</keyword>
<evidence type="ECO:0000313" key="2">
    <source>
        <dbReference type="EMBL" id="MBE1593915.1"/>
    </source>
</evidence>
<dbReference type="OrthoDB" id="4144537at2"/>
<reference evidence="2 3" key="1">
    <citation type="submission" date="2020-10" db="EMBL/GenBank/DDBJ databases">
        <title>Sequencing the genomes of 1000 actinobacteria strains.</title>
        <authorList>
            <person name="Klenk H.-P."/>
        </authorList>
    </citation>
    <scope>NUCLEOTIDE SEQUENCE [LARGE SCALE GENOMIC DNA]</scope>
    <source>
        <strain evidence="2 3">DSM 41803</strain>
    </source>
</reference>
<evidence type="ECO:0000313" key="3">
    <source>
        <dbReference type="Proteomes" id="UP000629287"/>
    </source>
</evidence>
<evidence type="ECO:0000256" key="1">
    <source>
        <dbReference type="SAM" id="MobiDB-lite"/>
    </source>
</evidence>
<protein>
    <submittedName>
        <fullName evidence="2">Uncharacterized protein</fullName>
    </submittedName>
</protein>
<comment type="caution">
    <text evidence="2">The sequence shown here is derived from an EMBL/GenBank/DDBJ whole genome shotgun (WGS) entry which is preliminary data.</text>
</comment>
<feature type="region of interest" description="Disordered" evidence="1">
    <location>
        <begin position="42"/>
        <end position="85"/>
    </location>
</feature>
<name>A0A8I0TLV8_9ACTN</name>
<dbReference type="RefSeq" id="WP_046916728.1">
    <property type="nucleotide sequence ID" value="NZ_JADBGF010000001.1"/>
</dbReference>
<dbReference type="AlphaFoldDB" id="A0A8I0TLV8"/>
<proteinExistence type="predicted"/>